<reference evidence="2 3" key="1">
    <citation type="submission" date="2022-09" db="EMBL/GenBank/DDBJ databases">
        <title>Interaction between co-microsymbionts with complementary sets of symbiotic genes in legume-rhizobium systems.</title>
        <authorList>
            <person name="Safronova V."/>
            <person name="Sazanova A."/>
            <person name="Afonin A."/>
            <person name="Chirak E."/>
        </authorList>
    </citation>
    <scope>NUCLEOTIDE SEQUENCE [LARGE SCALE GENOMIC DNA]</scope>
    <source>
        <strain evidence="2 3">A18/4-1</strain>
    </source>
</reference>
<evidence type="ECO:0000256" key="1">
    <source>
        <dbReference type="SAM" id="SignalP"/>
    </source>
</evidence>
<feature type="chain" id="PRO_5046800860" evidence="1">
    <location>
        <begin position="21"/>
        <end position="177"/>
    </location>
</feature>
<dbReference type="Gene3D" id="3.40.390.10">
    <property type="entry name" value="Collagenase (Catalytic Domain)"/>
    <property type="match status" value="1"/>
</dbReference>
<evidence type="ECO:0000313" key="3">
    <source>
        <dbReference type="Proteomes" id="UP001061862"/>
    </source>
</evidence>
<keyword evidence="1" id="KW-0732">Signal</keyword>
<feature type="signal peptide" evidence="1">
    <location>
        <begin position="1"/>
        <end position="20"/>
    </location>
</feature>
<name>A0ABY6CCU3_9HYPH</name>
<proteinExistence type="predicted"/>
<organism evidence="2 3">
    <name type="scientific">Devosia neptuniae</name>
    <dbReference type="NCBI Taxonomy" id="191302"/>
    <lineage>
        <taxon>Bacteria</taxon>
        <taxon>Pseudomonadati</taxon>
        <taxon>Pseudomonadota</taxon>
        <taxon>Alphaproteobacteria</taxon>
        <taxon>Hyphomicrobiales</taxon>
        <taxon>Devosiaceae</taxon>
        <taxon>Devosia</taxon>
    </lineage>
</organism>
<evidence type="ECO:0000313" key="2">
    <source>
        <dbReference type="EMBL" id="UXN69989.1"/>
    </source>
</evidence>
<dbReference type="Proteomes" id="UP001061862">
    <property type="component" value="Chromosome"/>
</dbReference>
<dbReference type="InterPro" id="IPR024079">
    <property type="entry name" value="MetalloPept_cat_dom_sf"/>
</dbReference>
<sequence>MVMRLLAALVVALFALPVQAQQADLLDQAIADATHTFERALPQLGATMMGVDTSAYGDALKARRFHSARTGSARDVIFVIEDSEKGSCAKFAAYVAGVANSDAAHMFLCPQFFTPGADLLRETTILHEMVHVVTGTDECQAMAYTAQVQMLARGSFVPVARYWKDNGCAGSRYRLPD</sequence>
<dbReference type="RefSeq" id="WP_262168736.1">
    <property type="nucleotide sequence ID" value="NZ_CP104965.1"/>
</dbReference>
<dbReference type="EMBL" id="CP104965">
    <property type="protein sequence ID" value="UXN69989.1"/>
    <property type="molecule type" value="Genomic_DNA"/>
</dbReference>
<gene>
    <name evidence="2" type="ORF">N8A98_22755</name>
</gene>
<keyword evidence="3" id="KW-1185">Reference proteome</keyword>
<protein>
    <submittedName>
        <fullName evidence="2">M35 family metallopeptidase</fullName>
    </submittedName>
</protein>
<accession>A0ABY6CCU3</accession>